<dbReference type="Proteomes" id="UP001152561">
    <property type="component" value="Unassembled WGS sequence"/>
</dbReference>
<evidence type="ECO:0000256" key="1">
    <source>
        <dbReference type="SAM" id="Phobius"/>
    </source>
</evidence>
<protein>
    <submittedName>
        <fullName evidence="2">Uncharacterized protein</fullName>
    </submittedName>
</protein>
<accession>A0A9Q1M4L0</accession>
<evidence type="ECO:0000313" key="2">
    <source>
        <dbReference type="EMBL" id="KAJ8549966.1"/>
    </source>
</evidence>
<keyword evidence="1" id="KW-0472">Membrane</keyword>
<keyword evidence="1" id="KW-1133">Transmembrane helix</keyword>
<keyword evidence="3" id="KW-1185">Reference proteome</keyword>
<dbReference type="EMBL" id="JAJAGQ010000011">
    <property type="protein sequence ID" value="KAJ8549966.1"/>
    <property type="molecule type" value="Genomic_DNA"/>
</dbReference>
<proteinExistence type="predicted"/>
<keyword evidence="1" id="KW-0812">Transmembrane</keyword>
<organism evidence="2 3">
    <name type="scientific">Anisodus acutangulus</name>
    <dbReference type="NCBI Taxonomy" id="402998"/>
    <lineage>
        <taxon>Eukaryota</taxon>
        <taxon>Viridiplantae</taxon>
        <taxon>Streptophyta</taxon>
        <taxon>Embryophyta</taxon>
        <taxon>Tracheophyta</taxon>
        <taxon>Spermatophyta</taxon>
        <taxon>Magnoliopsida</taxon>
        <taxon>eudicotyledons</taxon>
        <taxon>Gunneridae</taxon>
        <taxon>Pentapetalae</taxon>
        <taxon>asterids</taxon>
        <taxon>lamiids</taxon>
        <taxon>Solanales</taxon>
        <taxon>Solanaceae</taxon>
        <taxon>Solanoideae</taxon>
        <taxon>Hyoscyameae</taxon>
        <taxon>Anisodus</taxon>
    </lineage>
</organism>
<reference evidence="3" key="1">
    <citation type="journal article" date="2023" name="Proc. Natl. Acad. Sci. U.S.A.">
        <title>Genomic and structural basis for evolution of tropane alkaloid biosynthesis.</title>
        <authorList>
            <person name="Wanga Y.-J."/>
            <person name="Taina T."/>
            <person name="Yua J.-Y."/>
            <person name="Lia J."/>
            <person name="Xua B."/>
            <person name="Chenc J."/>
            <person name="D'Auriad J.C."/>
            <person name="Huanga J.-P."/>
            <person name="Huanga S.-X."/>
        </authorList>
    </citation>
    <scope>NUCLEOTIDE SEQUENCE [LARGE SCALE GENOMIC DNA]</scope>
    <source>
        <strain evidence="3">cv. KIB-2019</strain>
    </source>
</reference>
<sequence length="70" mass="7729">MVDISGAYVGENSTSSLKYKQTIQSKTSSLQFQEFLASVFFPTQSSILCPFSVLVIFEVSSVILFVSLRP</sequence>
<comment type="caution">
    <text evidence="2">The sequence shown here is derived from an EMBL/GenBank/DDBJ whole genome shotgun (WGS) entry which is preliminary data.</text>
</comment>
<gene>
    <name evidence="2" type="ORF">K7X08_033673</name>
</gene>
<dbReference type="AlphaFoldDB" id="A0A9Q1M4L0"/>
<feature type="transmembrane region" description="Helical" evidence="1">
    <location>
        <begin position="45"/>
        <end position="68"/>
    </location>
</feature>
<name>A0A9Q1M4L0_9SOLA</name>
<evidence type="ECO:0000313" key="3">
    <source>
        <dbReference type="Proteomes" id="UP001152561"/>
    </source>
</evidence>